<keyword evidence="8 11" id="KW-0547">Nucleotide-binding</keyword>
<keyword evidence="7 11" id="KW-0732">Signal</keyword>
<keyword evidence="15" id="KW-1185">Reference proteome</keyword>
<dbReference type="InterPro" id="IPR006311">
    <property type="entry name" value="TAT_signal"/>
</dbReference>
<evidence type="ECO:0000256" key="6">
    <source>
        <dbReference type="ARBA" id="ARBA00022723"/>
    </source>
</evidence>
<feature type="domain" description="Calcineurin-like phosphoesterase" evidence="12">
    <location>
        <begin position="47"/>
        <end position="295"/>
    </location>
</feature>
<dbReference type="InterPro" id="IPR036907">
    <property type="entry name" value="5'-Nucleotdase_C_sf"/>
</dbReference>
<dbReference type="Pfam" id="PF02872">
    <property type="entry name" value="5_nucleotid_C"/>
    <property type="match status" value="1"/>
</dbReference>
<evidence type="ECO:0000256" key="1">
    <source>
        <dbReference type="ARBA" id="ARBA00000527"/>
    </source>
</evidence>
<evidence type="ECO:0000256" key="3">
    <source>
        <dbReference type="ARBA" id="ARBA00001968"/>
    </source>
</evidence>
<comment type="cofactor">
    <cofactor evidence="3">
        <name>a divalent metal cation</name>
        <dbReference type="ChEBI" id="CHEBI:60240"/>
    </cofactor>
</comment>
<dbReference type="InterPro" id="IPR006146">
    <property type="entry name" value="5'-Nucleotdase_CS"/>
</dbReference>
<evidence type="ECO:0000256" key="2">
    <source>
        <dbReference type="ARBA" id="ARBA00001730"/>
    </source>
</evidence>
<dbReference type="EMBL" id="JBHSQJ010000038">
    <property type="protein sequence ID" value="MFC5907679.1"/>
    <property type="molecule type" value="Genomic_DNA"/>
</dbReference>
<dbReference type="SUPFAM" id="SSF56300">
    <property type="entry name" value="Metallo-dependent phosphatases"/>
    <property type="match status" value="1"/>
</dbReference>
<dbReference type="PROSITE" id="PS00786">
    <property type="entry name" value="5_NUCLEOTIDASE_2"/>
    <property type="match status" value="1"/>
</dbReference>
<dbReference type="SUPFAM" id="SSF55816">
    <property type="entry name" value="5'-nucleotidase (syn. UDP-sugar hydrolase), C-terminal domain"/>
    <property type="match status" value="1"/>
</dbReference>
<dbReference type="PROSITE" id="PS51318">
    <property type="entry name" value="TAT"/>
    <property type="match status" value="1"/>
</dbReference>
<evidence type="ECO:0000256" key="4">
    <source>
        <dbReference type="ARBA" id="ARBA00004196"/>
    </source>
</evidence>
<feature type="domain" description="5'-Nucleotidase C-terminal" evidence="13">
    <location>
        <begin position="377"/>
        <end position="556"/>
    </location>
</feature>
<evidence type="ECO:0000259" key="13">
    <source>
        <dbReference type="Pfam" id="PF02872"/>
    </source>
</evidence>
<keyword evidence="6" id="KW-0479">Metal-binding</keyword>
<name>A0ABW1FYY2_9ACTN</name>
<dbReference type="Gene3D" id="3.60.21.10">
    <property type="match status" value="1"/>
</dbReference>
<evidence type="ECO:0000256" key="8">
    <source>
        <dbReference type="ARBA" id="ARBA00022741"/>
    </source>
</evidence>
<evidence type="ECO:0000313" key="14">
    <source>
        <dbReference type="EMBL" id="MFC5907679.1"/>
    </source>
</evidence>
<keyword evidence="9 11" id="KW-0378">Hydrolase</keyword>
<feature type="chain" id="PRO_5044952844" evidence="11">
    <location>
        <begin position="32"/>
        <end position="603"/>
    </location>
</feature>
<keyword evidence="10" id="KW-0511">Multifunctional enzyme</keyword>
<proteinExistence type="inferred from homology"/>
<gene>
    <name evidence="14" type="ORF">ACFP3V_10645</name>
</gene>
<sequence>MSLKRREFVAGTAAVAAGGALAVGAAGSAHAQEPGDCGHKPKTWSFTVLGTTDIHGHAVNWDYYTDATYTDKAGNTVGLARIATLVKQIREEVGPERCVLIDAGDIIQGTPLAYYYARVEPITAGGRKAPKHPMALAMNAMKYDAAALGNHEFNYGIDTVRAFERQCDFPLLAANAIDAKTNRPAFPPYLIKRLRTPHGPDIKLGILGLTNPGIAIWDKDNVSGRMTFNGIPEQAAVYVPRVKSAGADVVVVSAHSGIDEATSWGDQLPYGEDVCGQVAAQVPDIDAILVGHTHKEVAQRLITNTATGKTVVLSEPYCWGYRLTRFDFEVELVHGEWQVTSCTSSVLNSNTVDADPYVTKLVEAEHEAVRSYVNATIGTCTEDLSIARAPFQCTPIIDLIGKVQQDTVAAALAGTSYASLPVLAQAAPFNRTADLPAGTVRWRDAAGLYIYDNTLEAKLMTGAQLRDYLEFTAQYFNTLAVGAPLDESKLTNANNRPDYNFDEIYGLAYDIDVSQPVGSRISNVTYKGAALDDNQQFVLAVNNYRANGGGNFPHVAAAQVVWSSSAEIRNTMISWVQSKGEINPKDFFLNGWKLVRAGVPLYA</sequence>
<comment type="caution">
    <text evidence="14">The sequence shown here is derived from an EMBL/GenBank/DDBJ whole genome shotgun (WGS) entry which is preliminary data.</text>
</comment>
<dbReference type="InterPro" id="IPR008334">
    <property type="entry name" value="5'-Nucleotdase_C"/>
</dbReference>
<comment type="similarity">
    <text evidence="5 11">Belongs to the 5'-nucleotidase family.</text>
</comment>
<evidence type="ECO:0000256" key="11">
    <source>
        <dbReference type="RuleBase" id="RU362119"/>
    </source>
</evidence>
<comment type="catalytic activity">
    <reaction evidence="2">
        <text>a nucleoside 2',3'-cyclic phosphate + H2O = a nucleoside 3'-phosphate + H(+)</text>
        <dbReference type="Rhea" id="RHEA:19621"/>
        <dbReference type="ChEBI" id="CHEBI:15377"/>
        <dbReference type="ChEBI" id="CHEBI:15378"/>
        <dbReference type="ChEBI" id="CHEBI:66949"/>
        <dbReference type="ChEBI" id="CHEBI:66954"/>
        <dbReference type="EC" id="3.1.4.16"/>
    </reaction>
</comment>
<dbReference type="Pfam" id="PF00149">
    <property type="entry name" value="Metallophos"/>
    <property type="match status" value="1"/>
</dbReference>
<dbReference type="InterPro" id="IPR004843">
    <property type="entry name" value="Calcineurin-like_PHP"/>
</dbReference>
<organism evidence="14 15">
    <name type="scientific">Streptacidiphilus monticola</name>
    <dbReference type="NCBI Taxonomy" id="2161674"/>
    <lineage>
        <taxon>Bacteria</taxon>
        <taxon>Bacillati</taxon>
        <taxon>Actinomycetota</taxon>
        <taxon>Actinomycetes</taxon>
        <taxon>Kitasatosporales</taxon>
        <taxon>Streptomycetaceae</taxon>
        <taxon>Streptacidiphilus</taxon>
    </lineage>
</organism>
<dbReference type="InterPro" id="IPR029052">
    <property type="entry name" value="Metallo-depent_PP-like"/>
</dbReference>
<dbReference type="RefSeq" id="WP_380582344.1">
    <property type="nucleotide sequence ID" value="NZ_JBHSQJ010000038.1"/>
</dbReference>
<dbReference type="PANTHER" id="PTHR11575:SF6">
    <property type="entry name" value="2',3'-CYCLIC-NUCLEOTIDE 2'-PHOSPHODIESTERASE_3'-NUCLEOTIDASE"/>
    <property type="match status" value="1"/>
</dbReference>
<dbReference type="PRINTS" id="PR01607">
    <property type="entry name" value="APYRASEFAMLY"/>
</dbReference>
<comment type="subcellular location">
    <subcellularLocation>
        <location evidence="4">Cell envelope</location>
    </subcellularLocation>
</comment>
<dbReference type="CDD" id="cd07410">
    <property type="entry name" value="MPP_CpdB_N"/>
    <property type="match status" value="1"/>
</dbReference>
<reference evidence="15" key="1">
    <citation type="journal article" date="2019" name="Int. J. Syst. Evol. Microbiol.">
        <title>The Global Catalogue of Microorganisms (GCM) 10K type strain sequencing project: providing services to taxonomists for standard genome sequencing and annotation.</title>
        <authorList>
            <consortium name="The Broad Institute Genomics Platform"/>
            <consortium name="The Broad Institute Genome Sequencing Center for Infectious Disease"/>
            <person name="Wu L."/>
            <person name="Ma J."/>
        </authorList>
    </citation>
    <scope>NUCLEOTIDE SEQUENCE [LARGE SCALE GENOMIC DNA]</scope>
    <source>
        <strain evidence="15">JCM 4816</strain>
    </source>
</reference>
<comment type="catalytic activity">
    <reaction evidence="1">
        <text>a ribonucleoside 3'-phosphate + H2O = a ribonucleoside + phosphate</text>
        <dbReference type="Rhea" id="RHEA:10144"/>
        <dbReference type="ChEBI" id="CHEBI:13197"/>
        <dbReference type="ChEBI" id="CHEBI:15377"/>
        <dbReference type="ChEBI" id="CHEBI:18254"/>
        <dbReference type="ChEBI" id="CHEBI:43474"/>
        <dbReference type="EC" id="3.1.3.6"/>
    </reaction>
</comment>
<evidence type="ECO:0000256" key="7">
    <source>
        <dbReference type="ARBA" id="ARBA00022729"/>
    </source>
</evidence>
<evidence type="ECO:0000313" key="15">
    <source>
        <dbReference type="Proteomes" id="UP001596174"/>
    </source>
</evidence>
<feature type="signal peptide" evidence="11">
    <location>
        <begin position="1"/>
        <end position="31"/>
    </location>
</feature>
<evidence type="ECO:0000256" key="5">
    <source>
        <dbReference type="ARBA" id="ARBA00006654"/>
    </source>
</evidence>
<dbReference type="InterPro" id="IPR006179">
    <property type="entry name" value="5_nucleotidase/apyrase"/>
</dbReference>
<dbReference type="InterPro" id="IPR041827">
    <property type="entry name" value="CpdB_N"/>
</dbReference>
<evidence type="ECO:0000259" key="12">
    <source>
        <dbReference type="Pfam" id="PF00149"/>
    </source>
</evidence>
<dbReference type="Gene3D" id="3.90.780.10">
    <property type="entry name" value="5'-Nucleotidase, C-terminal domain"/>
    <property type="match status" value="1"/>
</dbReference>
<dbReference type="Proteomes" id="UP001596174">
    <property type="component" value="Unassembled WGS sequence"/>
</dbReference>
<evidence type="ECO:0000256" key="9">
    <source>
        <dbReference type="ARBA" id="ARBA00022801"/>
    </source>
</evidence>
<accession>A0ABW1FYY2</accession>
<evidence type="ECO:0000256" key="10">
    <source>
        <dbReference type="ARBA" id="ARBA00023268"/>
    </source>
</evidence>
<dbReference type="PANTHER" id="PTHR11575">
    <property type="entry name" value="5'-NUCLEOTIDASE-RELATED"/>
    <property type="match status" value="1"/>
</dbReference>
<protein>
    <submittedName>
        <fullName evidence="14">Bifunctional metallophosphatase/5'-nucleotidase</fullName>
    </submittedName>
</protein>